<comment type="caution">
    <text evidence="2">The sequence shown here is derived from an EMBL/GenBank/DDBJ whole genome shotgun (WGS) entry which is preliminary data.</text>
</comment>
<dbReference type="AlphaFoldDB" id="A0A9N9NEG8"/>
<dbReference type="InterPro" id="IPR003615">
    <property type="entry name" value="HNH_nuc"/>
</dbReference>
<evidence type="ECO:0000313" key="2">
    <source>
        <dbReference type="EMBL" id="CAG8726786.1"/>
    </source>
</evidence>
<dbReference type="EMBL" id="CAJVPS010028610">
    <property type="protein sequence ID" value="CAG8726786.1"/>
    <property type="molecule type" value="Genomic_DNA"/>
</dbReference>
<evidence type="ECO:0000313" key="3">
    <source>
        <dbReference type="Proteomes" id="UP000789508"/>
    </source>
</evidence>
<name>A0A9N9NEG8_9GLOM</name>
<dbReference type="InterPro" id="IPR044925">
    <property type="entry name" value="His-Me_finger_sf"/>
</dbReference>
<reference evidence="2" key="1">
    <citation type="submission" date="2021-06" db="EMBL/GenBank/DDBJ databases">
        <authorList>
            <person name="Kallberg Y."/>
            <person name="Tangrot J."/>
            <person name="Rosling A."/>
        </authorList>
    </citation>
    <scope>NUCLEOTIDE SEQUENCE</scope>
    <source>
        <strain evidence="2">FL130A</strain>
    </source>
</reference>
<keyword evidence="3" id="KW-1185">Reference proteome</keyword>
<dbReference type="Proteomes" id="UP000789508">
    <property type="component" value="Unassembled WGS sequence"/>
</dbReference>
<feature type="non-terminal residue" evidence="2">
    <location>
        <position position="1"/>
    </location>
</feature>
<dbReference type="OrthoDB" id="2417035at2759"/>
<feature type="domain" description="HNH nuclease" evidence="1">
    <location>
        <begin position="26"/>
        <end position="55"/>
    </location>
</feature>
<accession>A0A9N9NEG8</accession>
<sequence length="82" mass="9706">DITRIGRVYKYRVYRLVVLAFCPKGDKEYVNHIDGNSTNNRTSNLGWCTPKENTRHDVRLGLYSNNPIRRAFKIFDDENFRP</sequence>
<gene>
    <name evidence="2" type="ORF">ALEPTO_LOCUS12471</name>
</gene>
<dbReference type="Gene3D" id="3.90.75.20">
    <property type="match status" value="1"/>
</dbReference>
<proteinExistence type="predicted"/>
<evidence type="ECO:0000259" key="1">
    <source>
        <dbReference type="Pfam" id="PF13392"/>
    </source>
</evidence>
<organism evidence="2 3">
    <name type="scientific">Ambispora leptoticha</name>
    <dbReference type="NCBI Taxonomy" id="144679"/>
    <lineage>
        <taxon>Eukaryota</taxon>
        <taxon>Fungi</taxon>
        <taxon>Fungi incertae sedis</taxon>
        <taxon>Mucoromycota</taxon>
        <taxon>Glomeromycotina</taxon>
        <taxon>Glomeromycetes</taxon>
        <taxon>Archaeosporales</taxon>
        <taxon>Ambisporaceae</taxon>
        <taxon>Ambispora</taxon>
    </lineage>
</organism>
<dbReference type="SUPFAM" id="SSF54060">
    <property type="entry name" value="His-Me finger endonucleases"/>
    <property type="match status" value="1"/>
</dbReference>
<protein>
    <submittedName>
        <fullName evidence="2">10349_t:CDS:1</fullName>
    </submittedName>
</protein>
<dbReference type="Pfam" id="PF13392">
    <property type="entry name" value="HNH_3"/>
    <property type="match status" value="1"/>
</dbReference>